<dbReference type="AlphaFoldDB" id="A0A857CA40"/>
<dbReference type="EMBL" id="CP046908">
    <property type="protein sequence ID" value="QGZ35701.1"/>
    <property type="molecule type" value="Genomic_DNA"/>
</dbReference>
<dbReference type="InterPro" id="IPR000847">
    <property type="entry name" value="LysR_HTH_N"/>
</dbReference>
<dbReference type="GO" id="GO:0003700">
    <property type="term" value="F:DNA-binding transcription factor activity"/>
    <property type="evidence" value="ECO:0007669"/>
    <property type="project" value="InterPro"/>
</dbReference>
<dbReference type="PANTHER" id="PTHR30432">
    <property type="entry name" value="TRANSCRIPTIONAL REGULATOR MODE"/>
    <property type="match status" value="1"/>
</dbReference>
<dbReference type="KEGG" id="siw:GH266_15090"/>
<sequence>MSKDDQTVGVRLRLVFEPDAALGPGKADLLEGIAATGSIAAAGRRMGMSYKRAWMLVEQMNAMFAAPLVESSRGGASGGGARLTEGGEAVLELYRAMEAKAREAGADEIAGLRALLREAPGS</sequence>
<dbReference type="SUPFAM" id="SSF46785">
    <property type="entry name" value="Winged helix' DNA-binding domain"/>
    <property type="match status" value="1"/>
</dbReference>
<evidence type="ECO:0000313" key="2">
    <source>
        <dbReference type="EMBL" id="QGZ35701.1"/>
    </source>
</evidence>
<feature type="domain" description="HTH lysR-type" evidence="1">
    <location>
        <begin position="30"/>
        <end position="88"/>
    </location>
</feature>
<dbReference type="PANTHER" id="PTHR30432:SF1">
    <property type="entry name" value="DNA-BINDING TRANSCRIPTIONAL DUAL REGULATOR MODE"/>
    <property type="match status" value="1"/>
</dbReference>
<dbReference type="RefSeq" id="WP_158194564.1">
    <property type="nucleotide sequence ID" value="NZ_CP046908.1"/>
</dbReference>
<evidence type="ECO:0000259" key="1">
    <source>
        <dbReference type="Pfam" id="PF00126"/>
    </source>
</evidence>
<organism evidence="2 3">
    <name type="scientific">Stappia indica</name>
    <dbReference type="NCBI Taxonomy" id="538381"/>
    <lineage>
        <taxon>Bacteria</taxon>
        <taxon>Pseudomonadati</taxon>
        <taxon>Pseudomonadota</taxon>
        <taxon>Alphaproteobacteria</taxon>
        <taxon>Hyphomicrobiales</taxon>
        <taxon>Stappiaceae</taxon>
        <taxon>Stappia</taxon>
    </lineage>
</organism>
<dbReference type="Proteomes" id="UP000435648">
    <property type="component" value="Chromosome"/>
</dbReference>
<reference evidence="2 3" key="1">
    <citation type="submission" date="2019-12" db="EMBL/GenBank/DDBJ databases">
        <title>The genome of Stappia indica PHM037.</title>
        <authorList>
            <person name="Kacar D."/>
            <person name="Galan B."/>
            <person name="Canedo L."/>
            <person name="Rodriguez P."/>
            <person name="de la Calle F."/>
            <person name="Garcia J.L."/>
        </authorList>
    </citation>
    <scope>NUCLEOTIDE SEQUENCE [LARGE SCALE GENOMIC DNA]</scope>
    <source>
        <strain evidence="2 3">PHM037</strain>
    </source>
</reference>
<dbReference type="Gene3D" id="1.10.10.10">
    <property type="entry name" value="Winged helix-like DNA-binding domain superfamily/Winged helix DNA-binding domain"/>
    <property type="match status" value="1"/>
</dbReference>
<accession>A0A857CA40</accession>
<evidence type="ECO:0000313" key="3">
    <source>
        <dbReference type="Proteomes" id="UP000435648"/>
    </source>
</evidence>
<gene>
    <name evidence="2" type="ORF">GH266_15090</name>
</gene>
<dbReference type="OrthoDB" id="9800709at2"/>
<dbReference type="Pfam" id="PF00126">
    <property type="entry name" value="HTH_1"/>
    <property type="match status" value="1"/>
</dbReference>
<dbReference type="InterPro" id="IPR036390">
    <property type="entry name" value="WH_DNA-bd_sf"/>
</dbReference>
<dbReference type="InterPro" id="IPR036388">
    <property type="entry name" value="WH-like_DNA-bd_sf"/>
</dbReference>
<name>A0A857CA40_9HYPH</name>
<protein>
    <submittedName>
        <fullName evidence="2">LysR family transcriptional regulator</fullName>
    </submittedName>
</protein>
<proteinExistence type="predicted"/>
<dbReference type="InterPro" id="IPR051815">
    <property type="entry name" value="Molybdate_resp_trans_reg"/>
</dbReference>